<name>A0A074YUY0_AURSE</name>
<protein>
    <submittedName>
        <fullName evidence="1">Uncharacterized protein</fullName>
    </submittedName>
</protein>
<proteinExistence type="predicted"/>
<evidence type="ECO:0000313" key="2">
    <source>
        <dbReference type="Proteomes" id="UP000030641"/>
    </source>
</evidence>
<dbReference type="Proteomes" id="UP000030641">
    <property type="component" value="Unassembled WGS sequence"/>
</dbReference>
<dbReference type="AlphaFoldDB" id="A0A074YUY0"/>
<organism evidence="1 2">
    <name type="scientific">Aureobasidium subglaciale (strain EXF-2481)</name>
    <name type="common">Aureobasidium pullulans var. subglaciale</name>
    <dbReference type="NCBI Taxonomy" id="1043005"/>
    <lineage>
        <taxon>Eukaryota</taxon>
        <taxon>Fungi</taxon>
        <taxon>Dikarya</taxon>
        <taxon>Ascomycota</taxon>
        <taxon>Pezizomycotina</taxon>
        <taxon>Dothideomycetes</taxon>
        <taxon>Dothideomycetidae</taxon>
        <taxon>Dothideales</taxon>
        <taxon>Saccotheciaceae</taxon>
        <taxon>Aureobasidium</taxon>
    </lineage>
</organism>
<reference evidence="1 2" key="1">
    <citation type="journal article" date="2014" name="BMC Genomics">
        <title>Genome sequencing of four Aureobasidium pullulans varieties: biotechnological potential, stress tolerance, and description of new species.</title>
        <authorList>
            <person name="Gostin Ar C."/>
            <person name="Ohm R.A."/>
            <person name="Kogej T."/>
            <person name="Sonjak S."/>
            <person name="Turk M."/>
            <person name="Zajc J."/>
            <person name="Zalar P."/>
            <person name="Grube M."/>
            <person name="Sun H."/>
            <person name="Han J."/>
            <person name="Sharma A."/>
            <person name="Chiniquy J."/>
            <person name="Ngan C.Y."/>
            <person name="Lipzen A."/>
            <person name="Barry K."/>
            <person name="Grigoriev I.V."/>
            <person name="Gunde-Cimerman N."/>
        </authorList>
    </citation>
    <scope>NUCLEOTIDE SEQUENCE [LARGE SCALE GENOMIC DNA]</scope>
    <source>
        <strain evidence="1 2">EXF-2481</strain>
    </source>
</reference>
<dbReference type="EMBL" id="KL584753">
    <property type="protein sequence ID" value="KEQ97967.1"/>
    <property type="molecule type" value="Genomic_DNA"/>
</dbReference>
<keyword evidence="2" id="KW-1185">Reference proteome</keyword>
<dbReference type="OrthoDB" id="27483at2759"/>
<dbReference type="GeneID" id="25369062"/>
<dbReference type="HOGENOM" id="CLU_927437_0_0_1"/>
<sequence>MRTMPNIQRQLQNVDPEKTIFMMTFLSELLETPEPLSEDLLSTYKLLIYTVVTNLALRKSQPPQVRPVWTYNRYTDRTQQIIRKPALDGQLLLKVLSHCRDLVLPECASRLVANVAAQTDSMDPQDFDSTILPSLKGIIIRLHEEKDELDFYYKMLFQTRLSNYVDRFVGSEPAQINWSRNPVRCGCAHCRDLNIFLRSPVDHAYRVRASKARRHHLHSQLDAYTDCTHITDRGYAEIMVVTKQGSDFAEKLAAWNKKARSATAALRSLEDWEDTTSSSSQLRELLGVRYTELMTLSTYD</sequence>
<dbReference type="RefSeq" id="XP_013346560.1">
    <property type="nucleotide sequence ID" value="XM_013491106.1"/>
</dbReference>
<dbReference type="InParanoid" id="A0A074YUY0"/>
<accession>A0A074YUY0</accession>
<evidence type="ECO:0000313" key="1">
    <source>
        <dbReference type="EMBL" id="KEQ97967.1"/>
    </source>
</evidence>
<gene>
    <name evidence="1" type="ORF">AUEXF2481DRAFT_559957</name>
</gene>